<dbReference type="InterPro" id="IPR036390">
    <property type="entry name" value="WH_DNA-bd_sf"/>
</dbReference>
<dbReference type="SUPFAM" id="SSF46785">
    <property type="entry name" value="Winged helix' DNA-binding domain"/>
    <property type="match status" value="1"/>
</dbReference>
<dbReference type="EMBL" id="PSYR01000001">
    <property type="protein sequence ID" value="RCN59383.1"/>
    <property type="molecule type" value="Genomic_DNA"/>
</dbReference>
<dbReference type="OrthoDB" id="9807069at2"/>
<protein>
    <submittedName>
        <fullName evidence="1">Transcriptional regulator</fullName>
    </submittedName>
</protein>
<dbReference type="InterPro" id="IPR002577">
    <property type="entry name" value="HTH_HxlR"/>
</dbReference>
<organism evidence="1 2">
    <name type="scientific">Acidiferrobacter thiooxydans</name>
    <dbReference type="NCBI Taxonomy" id="163359"/>
    <lineage>
        <taxon>Bacteria</taxon>
        <taxon>Pseudomonadati</taxon>
        <taxon>Pseudomonadota</taxon>
        <taxon>Gammaproteobacteria</taxon>
        <taxon>Acidiferrobacterales</taxon>
        <taxon>Acidiferrobacteraceae</taxon>
        <taxon>Acidiferrobacter</taxon>
    </lineage>
</organism>
<dbReference type="STRING" id="163359.A9R16_09355"/>
<sequence length="116" mass="12667">METSSPCPVDAVLKLLAGPWTTHVLWVLQTQGALRFGALKRAIPGISSRLLTERLRRLASAGFVAREMVPSVPPQVTYRLTERGRRLGEVLAQLQPIVSEWEAQAASEVEAPLGLP</sequence>
<keyword evidence="2" id="KW-1185">Reference proteome</keyword>
<proteinExistence type="predicted"/>
<dbReference type="Gene3D" id="1.10.10.10">
    <property type="entry name" value="Winged helix-like DNA-binding domain superfamily/Winged helix DNA-binding domain"/>
    <property type="match status" value="1"/>
</dbReference>
<dbReference type="RefSeq" id="WP_065969348.1">
    <property type="nucleotide sequence ID" value="NZ_CP080624.1"/>
</dbReference>
<evidence type="ECO:0000313" key="1">
    <source>
        <dbReference type="EMBL" id="RCN59383.1"/>
    </source>
</evidence>
<name>A0A1C2G381_9GAMM</name>
<dbReference type="Pfam" id="PF01638">
    <property type="entry name" value="HxlR"/>
    <property type="match status" value="1"/>
</dbReference>
<comment type="caution">
    <text evidence="1">The sequence shown here is derived from an EMBL/GenBank/DDBJ whole genome shotgun (WGS) entry which is preliminary data.</text>
</comment>
<dbReference type="PROSITE" id="PS51118">
    <property type="entry name" value="HTH_HXLR"/>
    <property type="match status" value="1"/>
</dbReference>
<dbReference type="Proteomes" id="UP000253250">
    <property type="component" value="Unassembled WGS sequence"/>
</dbReference>
<reference evidence="1 2" key="1">
    <citation type="submission" date="2018-02" db="EMBL/GenBank/DDBJ databases">
        <title>Insights into the biology of acidophilic members of the Acidiferrobacteraceae family derived from comparative genomic analyses.</title>
        <authorList>
            <person name="Issotta F."/>
            <person name="Thyssen C."/>
            <person name="Mena C."/>
            <person name="Moya A."/>
            <person name="Bellenberg S."/>
            <person name="Sproer C."/>
            <person name="Covarrubias P.C."/>
            <person name="Sand W."/>
            <person name="Quatrini R."/>
            <person name="Vera M."/>
        </authorList>
    </citation>
    <scope>NUCLEOTIDE SEQUENCE [LARGE SCALE GENOMIC DNA]</scope>
    <source>
        <strain evidence="2">m-1</strain>
    </source>
</reference>
<evidence type="ECO:0000313" key="2">
    <source>
        <dbReference type="Proteomes" id="UP000253250"/>
    </source>
</evidence>
<accession>A0A1C2G381</accession>
<dbReference type="AlphaFoldDB" id="A0A1C2G381"/>
<dbReference type="InterPro" id="IPR036388">
    <property type="entry name" value="WH-like_DNA-bd_sf"/>
</dbReference>
<gene>
    <name evidence="1" type="ORF">C4900_06725</name>
</gene>
<dbReference type="PANTHER" id="PTHR33204">
    <property type="entry name" value="TRANSCRIPTIONAL REGULATOR, MARR FAMILY"/>
    <property type="match status" value="1"/>
</dbReference>